<dbReference type="InterPro" id="IPR000805">
    <property type="entry name" value="Glyco_hydro_26"/>
</dbReference>
<name>A0A099J0R1_9MICO</name>
<dbReference type="Gene3D" id="3.20.20.80">
    <property type="entry name" value="Glycosidases"/>
    <property type="match status" value="1"/>
</dbReference>
<organism evidence="7 9">
    <name type="scientific">Cryobacterium roopkundense</name>
    <dbReference type="NCBI Taxonomy" id="1001240"/>
    <lineage>
        <taxon>Bacteria</taxon>
        <taxon>Bacillati</taxon>
        <taxon>Actinomycetota</taxon>
        <taxon>Actinomycetes</taxon>
        <taxon>Micrococcales</taxon>
        <taxon>Microbacteriaceae</taxon>
        <taxon>Cryobacterium</taxon>
    </lineage>
</organism>
<evidence type="ECO:0000256" key="5">
    <source>
        <dbReference type="SAM" id="SignalP"/>
    </source>
</evidence>
<dbReference type="PANTHER" id="PTHR40079">
    <property type="entry name" value="MANNAN ENDO-1,4-BETA-MANNOSIDASE E-RELATED"/>
    <property type="match status" value="1"/>
</dbReference>
<keyword evidence="2 4" id="KW-0378">Hydrolase</keyword>
<dbReference type="GO" id="GO:0016985">
    <property type="term" value="F:mannan endo-1,4-beta-mannosidase activity"/>
    <property type="evidence" value="ECO:0007669"/>
    <property type="project" value="UniProtKB-EC"/>
</dbReference>
<evidence type="ECO:0000256" key="1">
    <source>
        <dbReference type="ARBA" id="ARBA00007754"/>
    </source>
</evidence>
<dbReference type="Pfam" id="PF02156">
    <property type="entry name" value="Glyco_hydro_26"/>
    <property type="match status" value="1"/>
</dbReference>
<keyword evidence="3 4" id="KW-0326">Glycosidase</keyword>
<reference evidence="8 10" key="2">
    <citation type="submission" date="2020-08" db="EMBL/GenBank/DDBJ databases">
        <title>Sequencing the genomes of 1000 actinobacteria strains.</title>
        <authorList>
            <person name="Klenk H.-P."/>
        </authorList>
    </citation>
    <scope>NUCLEOTIDE SEQUENCE [LARGE SCALE GENOMIC DNA]</scope>
    <source>
        <strain evidence="8 10">DSM 21065</strain>
    </source>
</reference>
<dbReference type="PROSITE" id="PS51764">
    <property type="entry name" value="GH26"/>
    <property type="match status" value="1"/>
</dbReference>
<comment type="caution">
    <text evidence="7">The sequence shown here is derived from an EMBL/GenBank/DDBJ whole genome shotgun (WGS) entry which is preliminary data.</text>
</comment>
<keyword evidence="9" id="KW-1185">Reference proteome</keyword>
<dbReference type="OrthoDB" id="9816550at2"/>
<dbReference type="RefSeq" id="WP_035839335.1">
    <property type="nucleotide sequence ID" value="NZ_JACHBQ010000001.1"/>
</dbReference>
<feature type="active site" description="Proton donor" evidence="4">
    <location>
        <position position="187"/>
    </location>
</feature>
<evidence type="ECO:0000256" key="3">
    <source>
        <dbReference type="ARBA" id="ARBA00023295"/>
    </source>
</evidence>
<proteinExistence type="inferred from homology"/>
<evidence type="ECO:0000256" key="2">
    <source>
        <dbReference type="ARBA" id="ARBA00022801"/>
    </source>
</evidence>
<feature type="chain" id="PRO_5038207528" evidence="5">
    <location>
        <begin position="32"/>
        <end position="335"/>
    </location>
</feature>
<feature type="active site" description="Nucleophile" evidence="4">
    <location>
        <position position="282"/>
    </location>
</feature>
<dbReference type="STRING" id="1001240.GY21_18275"/>
<dbReference type="AlphaFoldDB" id="A0A099J0R1"/>
<dbReference type="EMBL" id="JACHBQ010000001">
    <property type="protein sequence ID" value="MBB5640453.1"/>
    <property type="molecule type" value="Genomic_DNA"/>
</dbReference>
<dbReference type="PANTHER" id="PTHR40079:SF4">
    <property type="entry name" value="GH26 DOMAIN-CONTAINING PROTEIN-RELATED"/>
    <property type="match status" value="1"/>
</dbReference>
<evidence type="ECO:0000313" key="7">
    <source>
        <dbReference type="EMBL" id="KGJ72014.1"/>
    </source>
</evidence>
<reference evidence="7 9" key="1">
    <citation type="submission" date="2014-08" db="EMBL/GenBank/DDBJ databases">
        <authorList>
            <person name="Sisinthy S."/>
        </authorList>
    </citation>
    <scope>NUCLEOTIDE SEQUENCE [LARGE SCALE GENOMIC DNA]</scope>
    <source>
        <strain evidence="7 9">RuG17</strain>
    </source>
</reference>
<evidence type="ECO:0000256" key="4">
    <source>
        <dbReference type="PROSITE-ProRule" id="PRU01100"/>
    </source>
</evidence>
<accession>A0A099J0R1</accession>
<keyword evidence="5" id="KW-0732">Signal</keyword>
<dbReference type="EC" id="3.2.1.78" evidence="8"/>
<gene>
    <name evidence="8" type="ORF">BJ997_001001</name>
    <name evidence="7" type="ORF">GY21_18275</name>
</gene>
<dbReference type="PRINTS" id="PR00739">
    <property type="entry name" value="GLHYDRLASE26"/>
</dbReference>
<evidence type="ECO:0000313" key="10">
    <source>
        <dbReference type="Proteomes" id="UP000561726"/>
    </source>
</evidence>
<dbReference type="Proteomes" id="UP000029864">
    <property type="component" value="Unassembled WGS sequence"/>
</dbReference>
<dbReference type="eggNOG" id="COG4124">
    <property type="taxonomic scope" value="Bacteria"/>
</dbReference>
<evidence type="ECO:0000313" key="9">
    <source>
        <dbReference type="Proteomes" id="UP000029864"/>
    </source>
</evidence>
<evidence type="ECO:0000259" key="6">
    <source>
        <dbReference type="PROSITE" id="PS51764"/>
    </source>
</evidence>
<feature type="domain" description="GH26" evidence="6">
    <location>
        <begin position="37"/>
        <end position="330"/>
    </location>
</feature>
<protein>
    <submittedName>
        <fullName evidence="7">Glycosyl hydrolase</fullName>
    </submittedName>
    <submittedName>
        <fullName evidence="8">Mannan endo-1,4-beta-mannosidase</fullName>
        <ecNumber evidence="8">3.2.1.78</ecNumber>
    </submittedName>
</protein>
<dbReference type="Proteomes" id="UP000561726">
    <property type="component" value="Unassembled WGS sequence"/>
</dbReference>
<comment type="similarity">
    <text evidence="1 4">Belongs to the glycosyl hydrolase 26 family.</text>
</comment>
<evidence type="ECO:0000313" key="8">
    <source>
        <dbReference type="EMBL" id="MBB5640453.1"/>
    </source>
</evidence>
<dbReference type="SUPFAM" id="SSF51445">
    <property type="entry name" value="(Trans)glycosidases"/>
    <property type="match status" value="1"/>
</dbReference>
<dbReference type="InterPro" id="IPR017853">
    <property type="entry name" value="GH"/>
</dbReference>
<sequence length="335" mass="36995">MTLKLRGTRTLIGVVAVVGLLAAGSSNPPEAEAFAPANEGSVVNYLHSITGSKVVSGQHNKEPAAQPGHYTQRVHDITGVYPGLWGGDFLFGANDVANRQSVVNQARTEWQNGSLVVLSWHVCPPTGASSCTWEQINGDLTDWQWSQLITNGTALNTAWKSRLDEIVPSLQQLEDAGVPAIFRPLHEMNETWPWWGGRSGTDGSLRLYQITHDYLVQAKGLTNLAWAWNVQDNPNGNLAGYYPGARYTDVVTLDAWYKDFPSQGEYAALQNIAAGKPIALGEIGRMPSEWQLASQPNWSYFMHWSEQLESNNSHQAIKDIYYNPRVLHQGDLTIP</sequence>
<dbReference type="EMBL" id="JPXF01000106">
    <property type="protein sequence ID" value="KGJ72014.1"/>
    <property type="molecule type" value="Genomic_DNA"/>
</dbReference>
<dbReference type="InterPro" id="IPR022790">
    <property type="entry name" value="GH26_dom"/>
</dbReference>
<dbReference type="GO" id="GO:0006080">
    <property type="term" value="P:substituted mannan metabolic process"/>
    <property type="evidence" value="ECO:0007669"/>
    <property type="project" value="InterPro"/>
</dbReference>
<feature type="signal peptide" evidence="5">
    <location>
        <begin position="1"/>
        <end position="31"/>
    </location>
</feature>